<comment type="caution">
    <text evidence="2">The sequence shown here is derived from an EMBL/GenBank/DDBJ whole genome shotgun (WGS) entry which is preliminary data.</text>
</comment>
<evidence type="ECO:0000313" key="3">
    <source>
        <dbReference type="Proteomes" id="UP000620124"/>
    </source>
</evidence>
<evidence type="ECO:0000313" key="2">
    <source>
        <dbReference type="EMBL" id="KAF7355863.1"/>
    </source>
</evidence>
<organism evidence="2 3">
    <name type="scientific">Mycena venus</name>
    <dbReference type="NCBI Taxonomy" id="2733690"/>
    <lineage>
        <taxon>Eukaryota</taxon>
        <taxon>Fungi</taxon>
        <taxon>Dikarya</taxon>
        <taxon>Basidiomycota</taxon>
        <taxon>Agaricomycotina</taxon>
        <taxon>Agaricomycetes</taxon>
        <taxon>Agaricomycetidae</taxon>
        <taxon>Agaricales</taxon>
        <taxon>Marasmiineae</taxon>
        <taxon>Mycenaceae</taxon>
        <taxon>Mycena</taxon>
    </lineage>
</organism>
<feature type="region of interest" description="Disordered" evidence="1">
    <location>
        <begin position="430"/>
        <end position="476"/>
    </location>
</feature>
<dbReference type="Proteomes" id="UP000620124">
    <property type="component" value="Unassembled WGS sequence"/>
</dbReference>
<sequence>MASNLALVPWNPEANEAVAKINENSRPEGGRWALVLKAILSPSPGRTLGEAYTSLGTLLEKQANHAAYRFGLGPHIVAQKIKAYFGSGDDKVLRLELLRTSVPPKLGKRCLKLMKYTLPSESANVQRQAFRDAVDLVTLFPGLRPLFLSTKSLNAAASSEDLSILWSRPTGPPNEEWIFWQSLAATCLTETTISAMVEQNAIAALSTCREDDLSIIERLLIERTSSGASVYSSALCVRYLGGILDLPGFWLDTGRIHADVANKLCCELARILKDIGIDILALGYLDEEESPYDYEGVDLLATALLTGILDWFGKLDLEHWRTQPWHEAFYDLLQLLRRPRAVEMLPRSSACAIGSFEDIFPTAYQDAELSLPVAGGTSKAPDTNRNTSLADLHCNNGSTTSVHIQTLQPDVAQGPDSDREDHGEAWSMDTLKAQDENGTDISSASEKESDGSDKQSDDLDSGQDVGQGSSPREDSVFQEPFHSAATNFAALDLADSGAVMLTGASVPNPTLYPSLEARRKQAEDRKMTLLEKRRDLGDDHPETLAAMESLALTHYELGEYSMAKDLWVVLLEKQQSLLGENDPEMLRIMGNFALTYFIRGVRY</sequence>
<dbReference type="InterPro" id="IPR011990">
    <property type="entry name" value="TPR-like_helical_dom_sf"/>
</dbReference>
<feature type="compositionally biased region" description="Polar residues" evidence="1">
    <location>
        <begin position="380"/>
        <end position="394"/>
    </location>
</feature>
<dbReference type="Gene3D" id="1.25.40.10">
    <property type="entry name" value="Tetratricopeptide repeat domain"/>
    <property type="match status" value="1"/>
</dbReference>
<feature type="region of interest" description="Disordered" evidence="1">
    <location>
        <begin position="375"/>
        <end position="394"/>
    </location>
</feature>
<evidence type="ECO:0000256" key="1">
    <source>
        <dbReference type="SAM" id="MobiDB-lite"/>
    </source>
</evidence>
<proteinExistence type="predicted"/>
<keyword evidence="3" id="KW-1185">Reference proteome</keyword>
<dbReference type="OrthoDB" id="3066495at2759"/>
<feature type="compositionally biased region" description="Basic and acidic residues" evidence="1">
    <location>
        <begin position="445"/>
        <end position="457"/>
    </location>
</feature>
<dbReference type="EMBL" id="JACAZI010000007">
    <property type="protein sequence ID" value="KAF7355863.1"/>
    <property type="molecule type" value="Genomic_DNA"/>
</dbReference>
<accession>A0A8H6Y7T0</accession>
<protein>
    <submittedName>
        <fullName evidence="2">Uncharacterized protein</fullName>
    </submittedName>
</protein>
<name>A0A8H6Y7T0_9AGAR</name>
<reference evidence="2" key="1">
    <citation type="submission" date="2020-05" db="EMBL/GenBank/DDBJ databases">
        <title>Mycena genomes resolve the evolution of fungal bioluminescence.</title>
        <authorList>
            <person name="Tsai I.J."/>
        </authorList>
    </citation>
    <scope>NUCLEOTIDE SEQUENCE</scope>
    <source>
        <strain evidence="2">CCC161011</strain>
    </source>
</reference>
<gene>
    <name evidence="2" type="ORF">MVEN_00914900</name>
</gene>
<dbReference type="AlphaFoldDB" id="A0A8H6Y7T0"/>